<reference evidence="3" key="1">
    <citation type="journal article" date="2019" name="G3 (Bethesda)">
        <title>Genome Assemblies of Two Rare Opportunistic Yeast Pathogens: Diutina rugosa (syn. Candida rugosa) and Trichomonascus ciferrii (syn. Candida ciferrii).</title>
        <authorList>
            <person name="Mixao V."/>
            <person name="Saus E."/>
            <person name="Hansen A.P."/>
            <person name="Lass-Florl C."/>
            <person name="Gabaldon T."/>
        </authorList>
    </citation>
    <scope>NUCLEOTIDE SEQUENCE</scope>
    <source>
        <strain evidence="3">CBS 4856</strain>
    </source>
</reference>
<dbReference type="SUPFAM" id="SSF74650">
    <property type="entry name" value="Galactose mutarotase-like"/>
    <property type="match status" value="1"/>
</dbReference>
<accession>A0A642V4G9</accession>
<evidence type="ECO:0000259" key="2">
    <source>
        <dbReference type="Pfam" id="PF17677"/>
    </source>
</evidence>
<dbReference type="PANTHER" id="PTHR46017">
    <property type="entry name" value="ALPHA-MANNOSIDASE 2C1"/>
    <property type="match status" value="1"/>
</dbReference>
<feature type="domain" description="Glycosyl hydrolases family 38 C-terminal" evidence="2">
    <location>
        <begin position="419"/>
        <end position="484"/>
    </location>
</feature>
<feature type="domain" description="Glycosyl hydrolase family 38 C-terminal" evidence="1">
    <location>
        <begin position="111"/>
        <end position="335"/>
    </location>
</feature>
<dbReference type="VEuPathDB" id="FungiDB:TRICI_002969"/>
<evidence type="ECO:0000259" key="1">
    <source>
        <dbReference type="Pfam" id="PF07748"/>
    </source>
</evidence>
<dbReference type="InterPro" id="IPR011682">
    <property type="entry name" value="Glyco_hydro_38_C"/>
</dbReference>
<dbReference type="InterPro" id="IPR011013">
    <property type="entry name" value="Gal_mutarotase_sf_dom"/>
</dbReference>
<dbReference type="Proteomes" id="UP000761534">
    <property type="component" value="Unassembled WGS sequence"/>
</dbReference>
<dbReference type="OrthoDB" id="10261055at2759"/>
<evidence type="ECO:0000313" key="3">
    <source>
        <dbReference type="EMBL" id="KAA8914212.1"/>
    </source>
</evidence>
<sequence length="489" mass="55059">MIYKDANEIYEYVFEHARDLIREALDALGVHKDDSNGDHEVVGINTLPWGRNEIIKSDKTIDGNYMSQLDAQGNTLVRVACDRSGIARPLDYKEGHSTVSATQVKGGIFVLDNGKLRVEIEGGVLTSVYDRDNDREVLARDGRKGNQLIILEDTPLSFPAWDTEQYSLDKVRHVAPGDVRIVENGPIRAAVEVYQKISDKSTIKTTISLDAIAEPGKEEVAKGNQNGDSSSLSYIEFSCEVDWHETYQFLKVEFPVDVHATEASYETSFGLHQRPTHYNTTWDVAKFEVCGHKFADYSDYGYGVTLINDCKYGYSIHGNTMRLSLLRASKSPDAHADMGKHVFRYAMLPHKGSMNPAIVRTAYNFNHPMQLNYVSRVLNVEECDILNGFRLTGDDNLILATVKRGEDDKDTSQGLLPVKHHDNKTVVVRVYDSLGARSRGRIESSFFKIKSAFKVNHLEDELEELPVSDNGFKIEQRPFEIASYKLVIH</sequence>
<dbReference type="GO" id="GO:0000329">
    <property type="term" value="C:fungal-type vacuole membrane"/>
    <property type="evidence" value="ECO:0007669"/>
    <property type="project" value="TreeGrafter"/>
</dbReference>
<dbReference type="Pfam" id="PF07748">
    <property type="entry name" value="Glyco_hydro_38C"/>
    <property type="match status" value="1"/>
</dbReference>
<evidence type="ECO:0000313" key="4">
    <source>
        <dbReference type="Proteomes" id="UP000761534"/>
    </source>
</evidence>
<proteinExistence type="predicted"/>
<dbReference type="GO" id="GO:0004559">
    <property type="term" value="F:alpha-mannosidase activity"/>
    <property type="evidence" value="ECO:0007669"/>
    <property type="project" value="InterPro"/>
</dbReference>
<gene>
    <name evidence="3" type="ORF">TRICI_002969</name>
</gene>
<dbReference type="Gene3D" id="2.70.98.30">
    <property type="entry name" value="Golgi alpha-mannosidase II, domain 4"/>
    <property type="match status" value="1"/>
</dbReference>
<dbReference type="GO" id="GO:0030246">
    <property type="term" value="F:carbohydrate binding"/>
    <property type="evidence" value="ECO:0007669"/>
    <property type="project" value="InterPro"/>
</dbReference>
<dbReference type="AlphaFoldDB" id="A0A642V4G9"/>
<comment type="caution">
    <text evidence="3">The sequence shown here is derived from an EMBL/GenBank/DDBJ whole genome shotgun (WGS) entry which is preliminary data.</text>
</comment>
<dbReference type="PANTHER" id="PTHR46017:SF1">
    <property type="entry name" value="ALPHA-MANNOSIDASE 2C1"/>
    <property type="match status" value="1"/>
</dbReference>
<dbReference type="FunFam" id="2.70.98.30:FF:000001">
    <property type="entry name" value="alpha-mannosidase 2C1 isoform X2"/>
    <property type="match status" value="1"/>
</dbReference>
<dbReference type="InterPro" id="IPR041147">
    <property type="entry name" value="GH38_C"/>
</dbReference>
<dbReference type="GO" id="GO:0009313">
    <property type="term" value="P:oligosaccharide catabolic process"/>
    <property type="evidence" value="ECO:0007669"/>
    <property type="project" value="TreeGrafter"/>
</dbReference>
<dbReference type="GO" id="GO:0006013">
    <property type="term" value="P:mannose metabolic process"/>
    <property type="evidence" value="ECO:0007669"/>
    <property type="project" value="InterPro"/>
</dbReference>
<dbReference type="EMBL" id="SWFS01000205">
    <property type="protein sequence ID" value="KAA8914212.1"/>
    <property type="molecule type" value="Genomic_DNA"/>
</dbReference>
<name>A0A642V4G9_9ASCO</name>
<dbReference type="Pfam" id="PF17677">
    <property type="entry name" value="Glyco_hydro38C2"/>
    <property type="match status" value="1"/>
</dbReference>
<protein>
    <recommendedName>
        <fullName evidence="5">Alpha-mannosidase</fullName>
    </recommendedName>
</protein>
<organism evidence="3 4">
    <name type="scientific">Trichomonascus ciferrii</name>
    <dbReference type="NCBI Taxonomy" id="44093"/>
    <lineage>
        <taxon>Eukaryota</taxon>
        <taxon>Fungi</taxon>
        <taxon>Dikarya</taxon>
        <taxon>Ascomycota</taxon>
        <taxon>Saccharomycotina</taxon>
        <taxon>Dipodascomycetes</taxon>
        <taxon>Dipodascales</taxon>
        <taxon>Trichomonascaceae</taxon>
        <taxon>Trichomonascus</taxon>
        <taxon>Trichomonascus ciferrii complex</taxon>
    </lineage>
</organism>
<evidence type="ECO:0008006" key="5">
    <source>
        <dbReference type="Google" id="ProtNLM"/>
    </source>
</evidence>
<keyword evidence="4" id="KW-1185">Reference proteome</keyword>